<dbReference type="Proteomes" id="UP000295367">
    <property type="component" value="Unassembled WGS sequence"/>
</dbReference>
<feature type="region of interest" description="Disordered" evidence="1">
    <location>
        <begin position="157"/>
        <end position="176"/>
    </location>
</feature>
<evidence type="ECO:0000313" key="3">
    <source>
        <dbReference type="EMBL" id="TCV85222.1"/>
    </source>
</evidence>
<dbReference type="AlphaFoldDB" id="A0A4R3Y1B5"/>
<keyword evidence="4" id="KW-1185">Reference proteome</keyword>
<dbReference type="EMBL" id="SMCO01000010">
    <property type="protein sequence ID" value="TCV85222.1"/>
    <property type="molecule type" value="Genomic_DNA"/>
</dbReference>
<evidence type="ECO:0000256" key="1">
    <source>
        <dbReference type="SAM" id="MobiDB-lite"/>
    </source>
</evidence>
<keyword evidence="2" id="KW-0472">Membrane</keyword>
<dbReference type="RefSeq" id="WP_124945383.1">
    <property type="nucleotide sequence ID" value="NZ_BHVT01000010.1"/>
</dbReference>
<keyword evidence="2" id="KW-1133">Transmembrane helix</keyword>
<organism evidence="3 4">
    <name type="scientific">Sulfurirhabdus autotrophica</name>
    <dbReference type="NCBI Taxonomy" id="1706046"/>
    <lineage>
        <taxon>Bacteria</taxon>
        <taxon>Pseudomonadati</taxon>
        <taxon>Pseudomonadota</taxon>
        <taxon>Betaproteobacteria</taxon>
        <taxon>Nitrosomonadales</taxon>
        <taxon>Sulfuricellaceae</taxon>
        <taxon>Sulfurirhabdus</taxon>
    </lineage>
</organism>
<name>A0A4R3Y1B5_9PROT</name>
<comment type="caution">
    <text evidence="3">The sequence shown here is derived from an EMBL/GenBank/DDBJ whole genome shotgun (WGS) entry which is preliminary data.</text>
</comment>
<accession>A0A4R3Y1B5</accession>
<sequence length="226" mass="25096">MKQYWKTLVTKIDLLSLRERVMVFAMAAVVLVALLNTAVIDPLYAKQKLFSLQVNQDQAQMIAIQTEIQQKIQAHQFDPDMANQIRLKEVKLKATKMNADLMEMQKGLVSPDKMAALLEDILKRNGNLRLVSLKTLSASNLSESKAQEGQAVVNGSAGGAAPVAQNNEPKKPADSPVFKHGVEIVVQGSYLDLLNYMTELETMPWQLFWGKVNLNVIDYPKSVVSG</sequence>
<proteinExistence type="predicted"/>
<dbReference type="OrthoDB" id="9151209at2"/>
<reference evidence="3 4" key="1">
    <citation type="submission" date="2019-03" db="EMBL/GenBank/DDBJ databases">
        <title>Genomic Encyclopedia of Type Strains, Phase IV (KMG-IV): sequencing the most valuable type-strain genomes for metagenomic binning, comparative biology and taxonomic classification.</title>
        <authorList>
            <person name="Goeker M."/>
        </authorList>
    </citation>
    <scope>NUCLEOTIDE SEQUENCE [LARGE SCALE GENOMIC DNA]</scope>
    <source>
        <strain evidence="3 4">DSM 100309</strain>
    </source>
</reference>
<evidence type="ECO:0000313" key="4">
    <source>
        <dbReference type="Proteomes" id="UP000295367"/>
    </source>
</evidence>
<gene>
    <name evidence="3" type="ORF">EDC63_110111</name>
</gene>
<protein>
    <submittedName>
        <fullName evidence="3">MSHA biogenesis protein MshJ</fullName>
    </submittedName>
</protein>
<evidence type="ECO:0000256" key="2">
    <source>
        <dbReference type="SAM" id="Phobius"/>
    </source>
</evidence>
<keyword evidence="2" id="KW-0812">Transmembrane</keyword>
<feature type="transmembrane region" description="Helical" evidence="2">
    <location>
        <begin position="21"/>
        <end position="40"/>
    </location>
</feature>